<keyword evidence="2" id="KW-0812">Transmembrane</keyword>
<feature type="transmembrane region" description="Helical" evidence="2">
    <location>
        <begin position="356"/>
        <end position="374"/>
    </location>
</feature>
<evidence type="ECO:0000313" key="4">
    <source>
        <dbReference type="Proteomes" id="UP001565927"/>
    </source>
</evidence>
<reference evidence="3 4" key="1">
    <citation type="submission" date="2024-07" db="EMBL/GenBank/DDBJ databases">
        <authorList>
            <person name="Thanompreechachai J."/>
            <person name="Duangmal K."/>
        </authorList>
    </citation>
    <scope>NUCLEOTIDE SEQUENCE [LARGE SCALE GENOMIC DNA]</scope>
    <source>
        <strain evidence="3 4">LSe6-4</strain>
    </source>
</reference>
<dbReference type="Gene3D" id="1.10.510.10">
    <property type="entry name" value="Transferase(Phosphotransferase) domain 1"/>
    <property type="match status" value="1"/>
</dbReference>
<keyword evidence="2" id="KW-0472">Membrane</keyword>
<keyword evidence="2" id="KW-1133">Transmembrane helix</keyword>
<keyword evidence="4" id="KW-1185">Reference proteome</keyword>
<dbReference type="RefSeq" id="WP_370442673.1">
    <property type="nucleotide sequence ID" value="NZ_JBGFTU010000022.1"/>
</dbReference>
<evidence type="ECO:0000256" key="1">
    <source>
        <dbReference type="SAM" id="MobiDB-lite"/>
    </source>
</evidence>
<feature type="region of interest" description="Disordered" evidence="1">
    <location>
        <begin position="433"/>
        <end position="455"/>
    </location>
</feature>
<evidence type="ECO:0000313" key="3">
    <source>
        <dbReference type="EMBL" id="MEZ0166454.1"/>
    </source>
</evidence>
<organism evidence="3 4">
    <name type="scientific">Kineococcus halophytocola</name>
    <dbReference type="NCBI Taxonomy" id="3234027"/>
    <lineage>
        <taxon>Bacteria</taxon>
        <taxon>Bacillati</taxon>
        <taxon>Actinomycetota</taxon>
        <taxon>Actinomycetes</taxon>
        <taxon>Kineosporiales</taxon>
        <taxon>Kineosporiaceae</taxon>
        <taxon>Kineococcus</taxon>
    </lineage>
</organism>
<feature type="region of interest" description="Disordered" evidence="1">
    <location>
        <begin position="101"/>
        <end position="120"/>
    </location>
</feature>
<feature type="region of interest" description="Disordered" evidence="1">
    <location>
        <begin position="383"/>
        <end position="420"/>
    </location>
</feature>
<gene>
    <name evidence="3" type="ORF">AB2L27_16960</name>
</gene>
<dbReference type="SUPFAM" id="SSF49785">
    <property type="entry name" value="Galactose-binding domain-like"/>
    <property type="match status" value="1"/>
</dbReference>
<dbReference type="InterPro" id="IPR011009">
    <property type="entry name" value="Kinase-like_dom_sf"/>
</dbReference>
<proteinExistence type="predicted"/>
<dbReference type="Proteomes" id="UP001565927">
    <property type="component" value="Unassembled WGS sequence"/>
</dbReference>
<feature type="region of interest" description="Disordered" evidence="1">
    <location>
        <begin position="1"/>
        <end position="31"/>
    </location>
</feature>
<evidence type="ECO:0008006" key="5">
    <source>
        <dbReference type="Google" id="ProtNLM"/>
    </source>
</evidence>
<dbReference type="InterPro" id="IPR008979">
    <property type="entry name" value="Galactose-bd-like_sf"/>
</dbReference>
<name>A0ABV4H4F5_9ACTN</name>
<accession>A0ABV4H4F5</accession>
<dbReference type="EMBL" id="JBGFTU010000022">
    <property type="protein sequence ID" value="MEZ0166454.1"/>
    <property type="molecule type" value="Genomic_DNA"/>
</dbReference>
<comment type="caution">
    <text evidence="3">The sequence shown here is derived from an EMBL/GenBank/DDBJ whole genome shotgun (WGS) entry which is preliminary data.</text>
</comment>
<feature type="compositionally biased region" description="Basic and acidic residues" evidence="1">
    <location>
        <begin position="20"/>
        <end position="31"/>
    </location>
</feature>
<feature type="compositionally biased region" description="Pro residues" evidence="1">
    <location>
        <begin position="400"/>
        <end position="415"/>
    </location>
</feature>
<protein>
    <recommendedName>
        <fullName evidence="5">Protein kinase domain-containing protein</fullName>
    </recommendedName>
</protein>
<evidence type="ECO:0000256" key="2">
    <source>
        <dbReference type="SAM" id="Phobius"/>
    </source>
</evidence>
<feature type="region of interest" description="Disordered" evidence="1">
    <location>
        <begin position="327"/>
        <end position="351"/>
    </location>
</feature>
<sequence>MHRVRAAETQGVGLDGAGRSTDRSTDRDTGTGRIADRYLLDRELSLRTDLGTHEYLGRDLTLDRAVRVRTLPASDPRAEEFLDAARRTAMLTDPHVPRILDAGTDADPAQAPNDPGDPLDPGTATVYVVEEAVEGASMTELLRSGPMRPAAVRALVGEVATALEAAARRGLHHTRLTPDDVLLDPDGVVRVRGVGVEAALEVDPPAVSPARAAALANRADAVGLVALVYAGLVGRWPSVEGLTPCPGLPSTPLGAGPPPPKDVRPDVPNDLDTLCAVTFGPHEDGPHDPAELALQLAPWSMDVWDQTLRRLRGEAATAAVRGRLKNRDEVVPEAEPPVPFTRPHSTARPPRDDSRFVLAVLGGLVAVGLVLALWQLSDIAVPGTGGQRPPAPSVSAPASAPAPAPPADAPAPTPEPGGAAVPAVLPVAAISALDPQGGGEDSATAPRAVDGDPATTWESQRYTTAAFGNLKDGIGLLLDLGAEVDVTSVALTDGGEGGAVSLLTAPGPGLDGSRPVAGAPAGGQQTLTPAQPVRTRYLVVWFTELPTTDGVFRASVAEIAVTGTPAP</sequence>
<dbReference type="Gene3D" id="2.60.120.260">
    <property type="entry name" value="Galactose-binding domain-like"/>
    <property type="match status" value="1"/>
</dbReference>
<dbReference type="SUPFAM" id="SSF56112">
    <property type="entry name" value="Protein kinase-like (PK-like)"/>
    <property type="match status" value="1"/>
</dbReference>